<dbReference type="InterPro" id="IPR020095">
    <property type="entry name" value="PsdUridine_synth_TruA_C"/>
</dbReference>
<dbReference type="GO" id="GO:0160147">
    <property type="term" value="F:tRNA pseudouridine(38-40) synthase activity"/>
    <property type="evidence" value="ECO:0007669"/>
    <property type="project" value="UniProtKB-EC"/>
</dbReference>
<dbReference type="SUPFAM" id="SSF55120">
    <property type="entry name" value="Pseudouridine synthase"/>
    <property type="match status" value="1"/>
</dbReference>
<evidence type="ECO:0000313" key="8">
    <source>
        <dbReference type="Proteomes" id="UP001300502"/>
    </source>
</evidence>
<dbReference type="EMBL" id="JANCYU010000008">
    <property type="protein sequence ID" value="KAK4522791.1"/>
    <property type="molecule type" value="Genomic_DNA"/>
</dbReference>
<accession>A0AAV9I397</accession>
<evidence type="ECO:0000256" key="5">
    <source>
        <dbReference type="SAM" id="MobiDB-lite"/>
    </source>
</evidence>
<feature type="compositionally biased region" description="Basic and acidic residues" evidence="5">
    <location>
        <begin position="404"/>
        <end position="423"/>
    </location>
</feature>
<evidence type="ECO:0000256" key="2">
    <source>
        <dbReference type="ARBA" id="ARBA00022694"/>
    </source>
</evidence>
<comment type="catalytic activity">
    <reaction evidence="4">
        <text>uridine(38/39/40) in tRNA = pseudouridine(38/39/40) in tRNA</text>
        <dbReference type="Rhea" id="RHEA:22376"/>
        <dbReference type="Rhea" id="RHEA-COMP:10085"/>
        <dbReference type="Rhea" id="RHEA-COMP:10087"/>
        <dbReference type="ChEBI" id="CHEBI:65314"/>
        <dbReference type="ChEBI" id="CHEBI:65315"/>
        <dbReference type="EC" id="5.4.99.12"/>
    </reaction>
</comment>
<comment type="caution">
    <text evidence="7">The sequence shown here is derived from an EMBL/GenBank/DDBJ whole genome shotgun (WGS) entry which is preliminary data.</text>
</comment>
<dbReference type="InterPro" id="IPR020094">
    <property type="entry name" value="TruA/RsuA/RluB/E/F_N"/>
</dbReference>
<proteinExistence type="inferred from homology"/>
<keyword evidence="3 4" id="KW-0413">Isomerase</keyword>
<comment type="similarity">
    <text evidence="1 4">Belongs to the tRNA pseudouridine synthase TruA family.</text>
</comment>
<dbReference type="GO" id="GO:0005737">
    <property type="term" value="C:cytoplasm"/>
    <property type="evidence" value="ECO:0007669"/>
    <property type="project" value="TreeGrafter"/>
</dbReference>
<dbReference type="InterPro" id="IPR001406">
    <property type="entry name" value="PsdUridine_synth_TruA"/>
</dbReference>
<gene>
    <name evidence="7" type="ORF">GAYE_PCTG30G0681</name>
</gene>
<dbReference type="Proteomes" id="UP001300502">
    <property type="component" value="Unassembled WGS sequence"/>
</dbReference>
<dbReference type="HAMAP" id="MF_00171">
    <property type="entry name" value="TruA"/>
    <property type="match status" value="1"/>
</dbReference>
<evidence type="ECO:0000313" key="7">
    <source>
        <dbReference type="EMBL" id="KAK4522791.1"/>
    </source>
</evidence>
<dbReference type="NCBIfam" id="TIGR00071">
    <property type="entry name" value="hisT_truA"/>
    <property type="match status" value="1"/>
</dbReference>
<dbReference type="GO" id="GO:0031119">
    <property type="term" value="P:tRNA pseudouridine synthesis"/>
    <property type="evidence" value="ECO:0007669"/>
    <property type="project" value="TreeGrafter"/>
</dbReference>
<dbReference type="InterPro" id="IPR020097">
    <property type="entry name" value="PsdUridine_synth_TruA_a/b_dom"/>
</dbReference>
<keyword evidence="8" id="KW-1185">Reference proteome</keyword>
<protein>
    <recommendedName>
        <fullName evidence="4">tRNA pseudouridine synthase</fullName>
        <ecNumber evidence="4">5.4.99.12</ecNumber>
    </recommendedName>
</protein>
<dbReference type="GO" id="GO:0005634">
    <property type="term" value="C:nucleus"/>
    <property type="evidence" value="ECO:0007669"/>
    <property type="project" value="TreeGrafter"/>
</dbReference>
<dbReference type="InterPro" id="IPR020103">
    <property type="entry name" value="PsdUridine_synth_cat_dom_sf"/>
</dbReference>
<dbReference type="PANTHER" id="PTHR11142">
    <property type="entry name" value="PSEUDOURIDYLATE SYNTHASE"/>
    <property type="match status" value="1"/>
</dbReference>
<name>A0AAV9I397_9RHOD</name>
<feature type="region of interest" description="Disordered" evidence="5">
    <location>
        <begin position="387"/>
        <end position="436"/>
    </location>
</feature>
<dbReference type="GO" id="GO:0003723">
    <property type="term" value="F:RNA binding"/>
    <property type="evidence" value="ECO:0007669"/>
    <property type="project" value="InterPro"/>
</dbReference>
<evidence type="ECO:0000259" key="6">
    <source>
        <dbReference type="Pfam" id="PF01416"/>
    </source>
</evidence>
<evidence type="ECO:0000256" key="4">
    <source>
        <dbReference type="RuleBase" id="RU003792"/>
    </source>
</evidence>
<dbReference type="PANTHER" id="PTHR11142:SF5">
    <property type="entry name" value="TRNA PSEUDOURIDINE(38_39) SYNTHASE"/>
    <property type="match status" value="1"/>
</dbReference>
<sequence length="436" mass="50014">MEQLVNRLLQTSKESLESSSKEELLDFIFALKEAFINGKSSKPSVPTSRASKEKPFDFGKHGRRKIALRICYIGWKFDGFASQPHSDNTIEEHLFRALLKTKLIESRESSNYTRAARTDKGVSAIENVVSLYVRSQVVPPSSGEEELDYPRILNAVLPSGIWITGWTSVDAEFHARFSASYRTYQYYFRPENLNLCAMQRAAQFFVGEHDFRNFCKADVSQVQSFRRVIYACDIKIVEMTHKNIIERQLLESMESQPHRLDNLENVSSCISLAKLEVKGQAFLWHQIRCMASVLFMVGRGSEKEDIVKDMLNYESFGAKPLYRMASEIPLVLSQIGFSHLSFQQSWKAYVDMEKMIQQVCTELVSQTAVLKSLLCSLHNDLRGEKRIEQDNEPSGPYLLNTEQGSHRSLESRKREASIEERKERQRAKNSSSVLFS</sequence>
<reference evidence="7 8" key="1">
    <citation type="submission" date="2022-07" db="EMBL/GenBank/DDBJ databases">
        <title>Genome-wide signatures of adaptation to extreme environments.</title>
        <authorList>
            <person name="Cho C.H."/>
            <person name="Yoon H.S."/>
        </authorList>
    </citation>
    <scope>NUCLEOTIDE SEQUENCE [LARGE SCALE GENOMIC DNA]</scope>
    <source>
        <strain evidence="7 8">108.79 E11</strain>
    </source>
</reference>
<organism evidence="7 8">
    <name type="scientific">Galdieria yellowstonensis</name>
    <dbReference type="NCBI Taxonomy" id="3028027"/>
    <lineage>
        <taxon>Eukaryota</taxon>
        <taxon>Rhodophyta</taxon>
        <taxon>Bangiophyceae</taxon>
        <taxon>Galdieriales</taxon>
        <taxon>Galdieriaceae</taxon>
        <taxon>Galdieria</taxon>
    </lineage>
</organism>
<feature type="domain" description="Pseudouridine synthase I TruA alpha/beta" evidence="6">
    <location>
        <begin position="201"/>
        <end position="337"/>
    </location>
</feature>
<evidence type="ECO:0000256" key="1">
    <source>
        <dbReference type="ARBA" id="ARBA00009375"/>
    </source>
</evidence>
<evidence type="ECO:0000256" key="3">
    <source>
        <dbReference type="ARBA" id="ARBA00023235"/>
    </source>
</evidence>
<dbReference type="GO" id="GO:1990481">
    <property type="term" value="P:mRNA pseudouridine synthesis"/>
    <property type="evidence" value="ECO:0007669"/>
    <property type="project" value="TreeGrafter"/>
</dbReference>
<keyword evidence="2 4" id="KW-0819">tRNA processing</keyword>
<dbReference type="AlphaFoldDB" id="A0AAV9I397"/>
<dbReference type="Pfam" id="PF01416">
    <property type="entry name" value="PseudoU_synth_1"/>
    <property type="match status" value="1"/>
</dbReference>
<dbReference type="Gene3D" id="3.30.70.580">
    <property type="entry name" value="Pseudouridine synthase I, catalytic domain, N-terminal subdomain"/>
    <property type="match status" value="1"/>
</dbReference>
<dbReference type="EC" id="5.4.99.12" evidence="4"/>
<dbReference type="Gene3D" id="3.30.70.660">
    <property type="entry name" value="Pseudouridine synthase I, catalytic domain, C-terminal subdomain"/>
    <property type="match status" value="1"/>
</dbReference>